<protein>
    <submittedName>
        <fullName evidence="4">MerR family transcriptional regulator</fullName>
    </submittedName>
</protein>
<comment type="caution">
    <text evidence="4">The sequence shown here is derived from an EMBL/GenBank/DDBJ whole genome shotgun (WGS) entry which is preliminary data.</text>
</comment>
<evidence type="ECO:0000256" key="2">
    <source>
        <dbReference type="SAM" id="MobiDB-lite"/>
    </source>
</evidence>
<dbReference type="EMBL" id="RBAL01000004">
    <property type="protein sequence ID" value="RKN43825.1"/>
    <property type="molecule type" value="Genomic_DNA"/>
</dbReference>
<feature type="domain" description="HTH merR-type" evidence="3">
    <location>
        <begin position="1"/>
        <end position="68"/>
    </location>
</feature>
<dbReference type="CDD" id="cd01282">
    <property type="entry name" value="HTH_MerR-like_sg3"/>
    <property type="match status" value="1"/>
</dbReference>
<dbReference type="InterPro" id="IPR000551">
    <property type="entry name" value="MerR-type_HTH_dom"/>
</dbReference>
<accession>A0A3A9Z684</accession>
<dbReference type="PANTHER" id="PTHR30204:SF97">
    <property type="entry name" value="MERR FAMILY REGULATORY PROTEIN"/>
    <property type="match status" value="1"/>
</dbReference>
<dbReference type="SUPFAM" id="SSF46955">
    <property type="entry name" value="Putative DNA-binding domain"/>
    <property type="match status" value="1"/>
</dbReference>
<dbReference type="Pfam" id="PF13411">
    <property type="entry name" value="MerR_1"/>
    <property type="match status" value="1"/>
</dbReference>
<dbReference type="SMART" id="SM00422">
    <property type="entry name" value="HTH_MERR"/>
    <property type="match status" value="1"/>
</dbReference>
<proteinExistence type="predicted"/>
<dbReference type="InterPro" id="IPR047057">
    <property type="entry name" value="MerR_fam"/>
</dbReference>
<dbReference type="PROSITE" id="PS50937">
    <property type="entry name" value="HTH_MERR_2"/>
    <property type="match status" value="1"/>
</dbReference>
<sequence length="156" mass="16703">MRIGELARRTGVGERSLRYYEKQGLLASERTPGGHREYAEAAVARVIRIQELFAAGLCSRKIAQLLPCMRDADGGPSEIATPRLVRDLTAERERIDRTIRDLLRSREVLDEVIFAASGAEEAADPGAQEAADSGPGVAVAAGPGVENGVPPRAGLR</sequence>
<keyword evidence="5" id="KW-1185">Reference proteome</keyword>
<dbReference type="GO" id="GO:0003700">
    <property type="term" value="F:DNA-binding transcription factor activity"/>
    <property type="evidence" value="ECO:0007669"/>
    <property type="project" value="InterPro"/>
</dbReference>
<dbReference type="AlphaFoldDB" id="A0A3A9Z684"/>
<organism evidence="4 5">
    <name type="scientific">Streptomyces hoynatensis</name>
    <dbReference type="NCBI Taxonomy" id="1141874"/>
    <lineage>
        <taxon>Bacteria</taxon>
        <taxon>Bacillati</taxon>
        <taxon>Actinomycetota</taxon>
        <taxon>Actinomycetes</taxon>
        <taxon>Kitasatosporales</taxon>
        <taxon>Streptomycetaceae</taxon>
        <taxon>Streptomyces</taxon>
    </lineage>
</organism>
<dbReference type="PRINTS" id="PR00040">
    <property type="entry name" value="HTHMERR"/>
</dbReference>
<dbReference type="InterPro" id="IPR009061">
    <property type="entry name" value="DNA-bd_dom_put_sf"/>
</dbReference>
<evidence type="ECO:0000313" key="5">
    <source>
        <dbReference type="Proteomes" id="UP000272474"/>
    </source>
</evidence>
<evidence type="ECO:0000313" key="4">
    <source>
        <dbReference type="EMBL" id="RKN43825.1"/>
    </source>
</evidence>
<dbReference type="Proteomes" id="UP000272474">
    <property type="component" value="Unassembled WGS sequence"/>
</dbReference>
<dbReference type="RefSeq" id="WP_120677397.1">
    <property type="nucleotide sequence ID" value="NZ_RBAL01000004.1"/>
</dbReference>
<evidence type="ECO:0000259" key="3">
    <source>
        <dbReference type="PROSITE" id="PS50937"/>
    </source>
</evidence>
<name>A0A3A9Z684_9ACTN</name>
<keyword evidence="1" id="KW-0238">DNA-binding</keyword>
<evidence type="ECO:0000256" key="1">
    <source>
        <dbReference type="ARBA" id="ARBA00023125"/>
    </source>
</evidence>
<dbReference type="PANTHER" id="PTHR30204">
    <property type="entry name" value="REDOX-CYCLING DRUG-SENSING TRANSCRIPTIONAL ACTIVATOR SOXR"/>
    <property type="match status" value="1"/>
</dbReference>
<reference evidence="4 5" key="1">
    <citation type="journal article" date="2014" name="Int. J. Syst. Evol. Microbiol.">
        <title>Streptomyces hoynatensis sp. nov., isolated from deep marine sediment.</title>
        <authorList>
            <person name="Veyisoglu A."/>
            <person name="Sahin N."/>
        </authorList>
    </citation>
    <scope>NUCLEOTIDE SEQUENCE [LARGE SCALE GENOMIC DNA]</scope>
    <source>
        <strain evidence="4 5">KCTC 29097</strain>
    </source>
</reference>
<dbReference type="OrthoDB" id="3824912at2"/>
<gene>
    <name evidence="4" type="ORF">D7294_08930</name>
</gene>
<feature type="compositionally biased region" description="Low complexity" evidence="2">
    <location>
        <begin position="130"/>
        <end position="156"/>
    </location>
</feature>
<dbReference type="GO" id="GO:0003677">
    <property type="term" value="F:DNA binding"/>
    <property type="evidence" value="ECO:0007669"/>
    <property type="project" value="UniProtKB-KW"/>
</dbReference>
<dbReference type="Gene3D" id="1.10.1660.10">
    <property type="match status" value="1"/>
</dbReference>
<feature type="region of interest" description="Disordered" evidence="2">
    <location>
        <begin position="120"/>
        <end position="156"/>
    </location>
</feature>